<dbReference type="Proteomes" id="UP000887116">
    <property type="component" value="Unassembled WGS sequence"/>
</dbReference>
<sequence length="291" mass="33011">MRIFIFFHSLSVIELFWVNRQKPFIHVELSFTLITEAAQSSSHRKEKGPCKGKCGNTARFKAPGIERLLGIWWMAVIVILSFYSSLLTSFITYPGFEAQIETFRDLSEAINRNEIEAGSIVGSAPYNVIKNGKSAVLKSLNNSVTRNRANNLVLSIPEGVQAVTKRNYAFIFTKTALETEAYMNYRDERLFVSEDSMYTALGGMALSPSLKCRHTINKYVKRFLFMGLFSKWKKDLVEVTQRPVSLTKDIAALTLKDLQGPFSLLLLGKVIAIGSFFLEKIIHTYLLFCKY</sequence>
<dbReference type="Gene3D" id="3.40.190.10">
    <property type="entry name" value="Periplasmic binding protein-like II"/>
    <property type="match status" value="1"/>
</dbReference>
<dbReference type="AlphaFoldDB" id="A0A8X6J3R7"/>
<comment type="similarity">
    <text evidence="2">Belongs to the glutamate-gated ion channel (TC 1.A.10.1) family.</text>
</comment>
<dbReference type="EMBL" id="BMAO01016450">
    <property type="protein sequence ID" value="GFR08693.1"/>
    <property type="molecule type" value="Genomic_DNA"/>
</dbReference>
<feature type="transmembrane region" description="Helical" evidence="9">
    <location>
        <begin position="69"/>
        <end position="93"/>
    </location>
</feature>
<dbReference type="GO" id="GO:0015276">
    <property type="term" value="F:ligand-gated monoatomic ion channel activity"/>
    <property type="evidence" value="ECO:0007669"/>
    <property type="project" value="InterPro"/>
</dbReference>
<comment type="subcellular location">
    <subcellularLocation>
        <location evidence="1">Cell membrane</location>
        <topology evidence="1">Multi-pass membrane protein</topology>
    </subcellularLocation>
</comment>
<evidence type="ECO:0000256" key="5">
    <source>
        <dbReference type="ARBA" id="ARBA00022989"/>
    </source>
</evidence>
<name>A0A8X6J3R7_TRICU</name>
<feature type="domain" description="Ionotropic glutamate receptor C-terminal" evidence="10">
    <location>
        <begin position="68"/>
        <end position="268"/>
    </location>
</feature>
<evidence type="ECO:0000259" key="10">
    <source>
        <dbReference type="Pfam" id="PF00060"/>
    </source>
</evidence>
<proteinExistence type="inferred from homology"/>
<keyword evidence="8" id="KW-0325">Glycoprotein</keyword>
<comment type="caution">
    <text evidence="11">The sequence shown here is derived from an EMBL/GenBank/DDBJ whole genome shotgun (WGS) entry which is preliminary data.</text>
</comment>
<evidence type="ECO:0000256" key="6">
    <source>
        <dbReference type="ARBA" id="ARBA00023136"/>
    </source>
</evidence>
<dbReference type="InterPro" id="IPR001320">
    <property type="entry name" value="Iontro_rcpt_C"/>
</dbReference>
<evidence type="ECO:0000256" key="3">
    <source>
        <dbReference type="ARBA" id="ARBA00022475"/>
    </source>
</evidence>
<dbReference type="Pfam" id="PF00060">
    <property type="entry name" value="Lig_chan"/>
    <property type="match status" value="1"/>
</dbReference>
<organism evidence="11 12">
    <name type="scientific">Trichonephila clavata</name>
    <name type="common">Joro spider</name>
    <name type="synonym">Nephila clavata</name>
    <dbReference type="NCBI Taxonomy" id="2740835"/>
    <lineage>
        <taxon>Eukaryota</taxon>
        <taxon>Metazoa</taxon>
        <taxon>Ecdysozoa</taxon>
        <taxon>Arthropoda</taxon>
        <taxon>Chelicerata</taxon>
        <taxon>Arachnida</taxon>
        <taxon>Araneae</taxon>
        <taxon>Araneomorphae</taxon>
        <taxon>Entelegynae</taxon>
        <taxon>Araneoidea</taxon>
        <taxon>Nephilidae</taxon>
        <taxon>Trichonephila</taxon>
    </lineage>
</organism>
<evidence type="ECO:0000256" key="2">
    <source>
        <dbReference type="ARBA" id="ARBA00008685"/>
    </source>
</evidence>
<gene>
    <name evidence="11" type="ORF">TNCT_698591</name>
</gene>
<keyword evidence="7" id="KW-0675">Receptor</keyword>
<evidence type="ECO:0000313" key="11">
    <source>
        <dbReference type="EMBL" id="GFR08693.1"/>
    </source>
</evidence>
<evidence type="ECO:0000256" key="4">
    <source>
        <dbReference type="ARBA" id="ARBA00022692"/>
    </source>
</evidence>
<evidence type="ECO:0000256" key="8">
    <source>
        <dbReference type="ARBA" id="ARBA00023180"/>
    </source>
</evidence>
<dbReference type="InterPro" id="IPR052192">
    <property type="entry name" value="Insect_Ionotropic_Sensory_Rcpt"/>
</dbReference>
<keyword evidence="4 9" id="KW-0812">Transmembrane</keyword>
<keyword evidence="6 9" id="KW-0472">Membrane</keyword>
<dbReference type="GO" id="GO:0050906">
    <property type="term" value="P:detection of stimulus involved in sensory perception"/>
    <property type="evidence" value="ECO:0007669"/>
    <property type="project" value="UniProtKB-ARBA"/>
</dbReference>
<dbReference type="PANTHER" id="PTHR42643:SF24">
    <property type="entry name" value="IONOTROPIC RECEPTOR 60A"/>
    <property type="match status" value="1"/>
</dbReference>
<dbReference type="OrthoDB" id="6427878at2759"/>
<keyword evidence="5 9" id="KW-1133">Transmembrane helix</keyword>
<accession>A0A8X6J3R7</accession>
<evidence type="ECO:0000313" key="12">
    <source>
        <dbReference type="Proteomes" id="UP000887116"/>
    </source>
</evidence>
<keyword evidence="3" id="KW-1003">Cell membrane</keyword>
<evidence type="ECO:0000256" key="9">
    <source>
        <dbReference type="SAM" id="Phobius"/>
    </source>
</evidence>
<evidence type="ECO:0000256" key="7">
    <source>
        <dbReference type="ARBA" id="ARBA00023170"/>
    </source>
</evidence>
<protein>
    <recommendedName>
        <fullName evidence="10">Ionotropic glutamate receptor C-terminal domain-containing protein</fullName>
    </recommendedName>
</protein>
<dbReference type="PANTHER" id="PTHR42643">
    <property type="entry name" value="IONOTROPIC RECEPTOR 20A-RELATED"/>
    <property type="match status" value="1"/>
</dbReference>
<evidence type="ECO:0000256" key="1">
    <source>
        <dbReference type="ARBA" id="ARBA00004651"/>
    </source>
</evidence>
<keyword evidence="12" id="KW-1185">Reference proteome</keyword>
<dbReference type="GO" id="GO:0005886">
    <property type="term" value="C:plasma membrane"/>
    <property type="evidence" value="ECO:0007669"/>
    <property type="project" value="UniProtKB-SubCell"/>
</dbReference>
<reference evidence="11" key="1">
    <citation type="submission" date="2020-07" db="EMBL/GenBank/DDBJ databases">
        <title>Multicomponent nature underlies the extraordinary mechanical properties of spider dragline silk.</title>
        <authorList>
            <person name="Kono N."/>
            <person name="Nakamura H."/>
            <person name="Mori M."/>
            <person name="Yoshida Y."/>
            <person name="Ohtoshi R."/>
            <person name="Malay A.D."/>
            <person name="Moran D.A.P."/>
            <person name="Tomita M."/>
            <person name="Numata K."/>
            <person name="Arakawa K."/>
        </authorList>
    </citation>
    <scope>NUCLEOTIDE SEQUENCE</scope>
</reference>